<comment type="caution">
    <text evidence="3">The sequence shown here is derived from an EMBL/GenBank/DDBJ whole genome shotgun (WGS) entry which is preliminary data.</text>
</comment>
<organism evidence="3 4">
    <name type="scientific">Candidatus Uhrbacteria bacterium CG_4_10_14_0_8_um_filter_58_22</name>
    <dbReference type="NCBI Taxonomy" id="1975029"/>
    <lineage>
        <taxon>Bacteria</taxon>
        <taxon>Candidatus Uhriibacteriota</taxon>
    </lineage>
</organism>
<dbReference type="PROSITE" id="PS50994">
    <property type="entry name" value="INTEGRASE"/>
    <property type="match status" value="1"/>
</dbReference>
<gene>
    <name evidence="3" type="ORF">COY93_03505</name>
</gene>
<dbReference type="SUPFAM" id="SSF53098">
    <property type="entry name" value="Ribonuclease H-like"/>
    <property type="match status" value="1"/>
</dbReference>
<dbReference type="Proteomes" id="UP000230973">
    <property type="component" value="Unassembled WGS sequence"/>
</dbReference>
<dbReference type="GO" id="GO:0032196">
    <property type="term" value="P:transposition"/>
    <property type="evidence" value="ECO:0007669"/>
    <property type="project" value="TreeGrafter"/>
</dbReference>
<dbReference type="AlphaFoldDB" id="A0A2M7QA80"/>
<feature type="region of interest" description="Disordered" evidence="1">
    <location>
        <begin position="143"/>
        <end position="177"/>
    </location>
</feature>
<dbReference type="InterPro" id="IPR036397">
    <property type="entry name" value="RNaseH_sf"/>
</dbReference>
<feature type="non-terminal residue" evidence="3">
    <location>
        <position position="301"/>
    </location>
</feature>
<dbReference type="NCBIfam" id="NF033563">
    <property type="entry name" value="transpos_IS30"/>
    <property type="match status" value="1"/>
</dbReference>
<accession>A0A2M7QA80</accession>
<reference evidence="4" key="1">
    <citation type="submission" date="2017-09" db="EMBL/GenBank/DDBJ databases">
        <title>Depth-based differentiation of microbial function through sediment-hosted aquifers and enrichment of novel symbionts in the deep terrestrial subsurface.</title>
        <authorList>
            <person name="Probst A.J."/>
            <person name="Ladd B."/>
            <person name="Jarett J.K."/>
            <person name="Geller-Mcgrath D.E."/>
            <person name="Sieber C.M.K."/>
            <person name="Emerson J.B."/>
            <person name="Anantharaman K."/>
            <person name="Thomas B.C."/>
            <person name="Malmstrom R."/>
            <person name="Stieglmeier M."/>
            <person name="Klingl A."/>
            <person name="Woyke T."/>
            <person name="Ryan C.M."/>
            <person name="Banfield J.F."/>
        </authorList>
    </citation>
    <scope>NUCLEOTIDE SEQUENCE [LARGE SCALE GENOMIC DNA]</scope>
</reference>
<dbReference type="InterPro" id="IPR053392">
    <property type="entry name" value="Transposase_IS30-like"/>
</dbReference>
<dbReference type="PANTHER" id="PTHR10948:SF23">
    <property type="entry name" value="TRANSPOSASE INSI FOR INSERTION SEQUENCE ELEMENT IS30A-RELATED"/>
    <property type="match status" value="1"/>
</dbReference>
<dbReference type="PANTHER" id="PTHR10948">
    <property type="entry name" value="TRANSPOSASE"/>
    <property type="match status" value="1"/>
</dbReference>
<dbReference type="InterPro" id="IPR012337">
    <property type="entry name" value="RNaseH-like_sf"/>
</dbReference>
<dbReference type="EMBL" id="PFLC01000044">
    <property type="protein sequence ID" value="PIY62301.1"/>
    <property type="molecule type" value="Genomic_DNA"/>
</dbReference>
<feature type="compositionally biased region" description="Basic residues" evidence="1">
    <location>
        <begin position="146"/>
        <end position="157"/>
    </location>
</feature>
<evidence type="ECO:0000256" key="1">
    <source>
        <dbReference type="SAM" id="MobiDB-lite"/>
    </source>
</evidence>
<name>A0A2M7QA80_9BACT</name>
<dbReference type="GO" id="GO:0005829">
    <property type="term" value="C:cytosol"/>
    <property type="evidence" value="ECO:0007669"/>
    <property type="project" value="TreeGrafter"/>
</dbReference>
<evidence type="ECO:0000313" key="4">
    <source>
        <dbReference type="Proteomes" id="UP000230973"/>
    </source>
</evidence>
<dbReference type="GO" id="GO:0015074">
    <property type="term" value="P:DNA integration"/>
    <property type="evidence" value="ECO:0007669"/>
    <property type="project" value="InterPro"/>
</dbReference>
<proteinExistence type="predicted"/>
<feature type="domain" description="Integrase catalytic" evidence="2">
    <location>
        <begin position="164"/>
        <end position="301"/>
    </location>
</feature>
<dbReference type="Gene3D" id="3.30.420.10">
    <property type="entry name" value="Ribonuclease H-like superfamily/Ribonuclease H"/>
    <property type="match status" value="1"/>
</dbReference>
<protein>
    <recommendedName>
        <fullName evidence="2">Integrase catalytic domain-containing protein</fullName>
    </recommendedName>
</protein>
<dbReference type="InterPro" id="IPR001584">
    <property type="entry name" value="Integrase_cat-core"/>
</dbReference>
<evidence type="ECO:0000259" key="2">
    <source>
        <dbReference type="PROSITE" id="PS50994"/>
    </source>
</evidence>
<evidence type="ECO:0000313" key="3">
    <source>
        <dbReference type="EMBL" id="PIY62301.1"/>
    </source>
</evidence>
<dbReference type="GO" id="GO:0003676">
    <property type="term" value="F:nucleic acid binding"/>
    <property type="evidence" value="ECO:0007669"/>
    <property type="project" value="InterPro"/>
</dbReference>
<dbReference type="GO" id="GO:0004803">
    <property type="term" value="F:transposase activity"/>
    <property type="evidence" value="ECO:0007669"/>
    <property type="project" value="TreeGrafter"/>
</dbReference>
<dbReference type="InterPro" id="IPR051917">
    <property type="entry name" value="Transposase-Integrase"/>
</dbReference>
<sequence>MNPKRMRGIEISCPERQFLELHLLGKWGLRRIAREMGRDHSVLSREAGRNCGGGRRYRAEEARRLAERRRPAPRTGSRIDRNSELAAWVEGRLRAGWSPEKIAGRTASKLAPKELRGVTVGHETVYRWLYRRGGRYGGLPSCPWTGRRRRRARKPRRPGCPQVRGRTPLALRPADGLPGHLETDSTAWHGRKGLLSAQVDRALLVCRLRWCPDRTAEETPHALRRTAETLPHRFVRSVAFDDGSGGARHLDFSAEYGVPTFLCAPYSPWQKSQAENLNRTIRHWLPCKTKVRDLAAADWRR</sequence>